<name>A0A1L7I1R2_9FLAO</name>
<dbReference type="AlphaFoldDB" id="A0A1L7I1R2"/>
<dbReference type="KEGG" id="gfl:GRFL_0825"/>
<proteinExistence type="predicted"/>
<dbReference type="STRING" id="1229726.GRFL_0825"/>
<reference evidence="1 2" key="1">
    <citation type="submission" date="2016-07" db="EMBL/GenBank/DDBJ databases">
        <title>Multi-omics approach to identify versatile polysaccharide utilization systems of a marine flavobacterium Gramella flava.</title>
        <authorList>
            <person name="Tang K."/>
        </authorList>
    </citation>
    <scope>NUCLEOTIDE SEQUENCE [LARGE SCALE GENOMIC DNA]</scope>
    <source>
        <strain evidence="1 2">JLT2011</strain>
    </source>
</reference>
<gene>
    <name evidence="1" type="ORF">GRFL_0825</name>
</gene>
<protein>
    <submittedName>
        <fullName evidence="1">Uncharacterized protein</fullName>
    </submittedName>
</protein>
<accession>A0A1L7I1R2</accession>
<dbReference type="EMBL" id="CP016359">
    <property type="protein sequence ID" value="APU67549.1"/>
    <property type="molecule type" value="Genomic_DNA"/>
</dbReference>
<evidence type="ECO:0000313" key="1">
    <source>
        <dbReference type="EMBL" id="APU67549.1"/>
    </source>
</evidence>
<sequence length="272" mass="31533">MNWFQKVFNLYISSSIHVSLAILSFSILTYFEHGLSLDRNFLLFVFFAGITGYNFVKYSGIAQLHHLSLTPNLRLIQIFSFFCFIAMCYFAWHLAWRTWVAGGILGLLTALYAVPVSGKNLRNLSGMKIFIIAIVWAGSTVILPLIEADKLLDMEILVDFVQRFMLVLALTLPFEIRDLKFDDEELGTIPQQLGLWETKIFGTILFLLIFLIELFQKDFSSDYFIATSFVCLLGAFFLWNSRLDQHKYYASFWVEAAPIAYLGFYWFLRDFL</sequence>
<keyword evidence="2" id="KW-1185">Reference proteome</keyword>
<dbReference type="Proteomes" id="UP000186230">
    <property type="component" value="Chromosome"/>
</dbReference>
<organism evidence="1 2">
    <name type="scientific">Christiangramia flava JLT2011</name>
    <dbReference type="NCBI Taxonomy" id="1229726"/>
    <lineage>
        <taxon>Bacteria</taxon>
        <taxon>Pseudomonadati</taxon>
        <taxon>Bacteroidota</taxon>
        <taxon>Flavobacteriia</taxon>
        <taxon>Flavobacteriales</taxon>
        <taxon>Flavobacteriaceae</taxon>
        <taxon>Christiangramia</taxon>
    </lineage>
</organism>
<dbReference type="OrthoDB" id="1467772at2"/>
<dbReference type="RefSeq" id="WP_083643414.1">
    <property type="nucleotide sequence ID" value="NZ_AMRU01000003.1"/>
</dbReference>
<evidence type="ECO:0000313" key="2">
    <source>
        <dbReference type="Proteomes" id="UP000186230"/>
    </source>
</evidence>